<organism evidence="1">
    <name type="scientific">Vitis vinifera</name>
    <name type="common">Grape</name>
    <dbReference type="NCBI Taxonomy" id="29760"/>
    <lineage>
        <taxon>Eukaryota</taxon>
        <taxon>Viridiplantae</taxon>
        <taxon>Streptophyta</taxon>
        <taxon>Embryophyta</taxon>
        <taxon>Tracheophyta</taxon>
        <taxon>Spermatophyta</taxon>
        <taxon>Magnoliopsida</taxon>
        <taxon>eudicotyledons</taxon>
        <taxon>Gunneridae</taxon>
        <taxon>Pentapetalae</taxon>
        <taxon>rosids</taxon>
        <taxon>Vitales</taxon>
        <taxon>Vitaceae</taxon>
        <taxon>Viteae</taxon>
        <taxon>Vitis</taxon>
    </lineage>
</organism>
<dbReference type="EMBL" id="AM453292">
    <property type="protein sequence ID" value="CAN63308.1"/>
    <property type="molecule type" value="Genomic_DNA"/>
</dbReference>
<evidence type="ECO:0000313" key="1">
    <source>
        <dbReference type="EMBL" id="CAN63308.1"/>
    </source>
</evidence>
<reference evidence="1" key="1">
    <citation type="journal article" date="2007" name="PLoS ONE">
        <title>The first genome sequence of an elite grapevine cultivar (Pinot noir Vitis vinifera L.): coping with a highly heterozygous genome.</title>
        <authorList>
            <person name="Velasco R."/>
            <person name="Zharkikh A."/>
            <person name="Troggio M."/>
            <person name="Cartwright D.A."/>
            <person name="Cestaro A."/>
            <person name="Pruss D."/>
            <person name="Pindo M."/>
            <person name="FitzGerald L.M."/>
            <person name="Vezzulli S."/>
            <person name="Reid J."/>
            <person name="Malacarne G."/>
            <person name="Iliev D."/>
            <person name="Coppola G."/>
            <person name="Wardell B."/>
            <person name="Micheletti D."/>
            <person name="Macalma T."/>
            <person name="Facci M."/>
            <person name="Mitchell J.T."/>
            <person name="Perazzolli M."/>
            <person name="Eldredge G."/>
            <person name="Gatto P."/>
            <person name="Oyzerski R."/>
            <person name="Moretto M."/>
            <person name="Gutin N."/>
            <person name="Stefanini M."/>
            <person name="Chen Y."/>
            <person name="Segala C."/>
            <person name="Davenport C."/>
            <person name="Dematte L."/>
            <person name="Mraz A."/>
            <person name="Battilana J."/>
            <person name="Stormo K."/>
            <person name="Costa F."/>
            <person name="Tao Q."/>
            <person name="Si-Ammour A."/>
            <person name="Harkins T."/>
            <person name="Lackey A."/>
            <person name="Perbost C."/>
            <person name="Taillon B."/>
            <person name="Stella A."/>
            <person name="Solovyev V."/>
            <person name="Fawcett J.A."/>
            <person name="Sterck L."/>
            <person name="Vandepoele K."/>
            <person name="Grando S.M."/>
            <person name="Toppo S."/>
            <person name="Moser C."/>
            <person name="Lanchbury J."/>
            <person name="Bogden R."/>
            <person name="Skolnick M."/>
            <person name="Sgaramella V."/>
            <person name="Bhatnagar S.K."/>
            <person name="Fontana P."/>
            <person name="Gutin A."/>
            <person name="Van de Peer Y."/>
            <person name="Salamini F."/>
            <person name="Viola R."/>
        </authorList>
    </citation>
    <scope>NUCLEOTIDE SEQUENCE</scope>
</reference>
<dbReference type="AlphaFoldDB" id="A5BBD9"/>
<accession>A5BBD9</accession>
<protein>
    <submittedName>
        <fullName evidence="1">Uncharacterized protein</fullName>
    </submittedName>
</protein>
<gene>
    <name evidence="1" type="ORF">VITISV_017173</name>
</gene>
<proteinExistence type="predicted"/>
<sequence>MANGEKHQILSSISNAMPWFASLLHLHYFEFVLVDNLYEVTGMGWRLMLAREKCFFIHSCFFQNTGIAAASVVSGQLARLPGPFSGADTEPVAA</sequence>
<name>A5BBD9_VITVI</name>